<feature type="transmembrane region" description="Helical" evidence="5">
    <location>
        <begin position="263"/>
        <end position="280"/>
    </location>
</feature>
<dbReference type="PATRIC" id="fig|29536.5.peg.1485"/>
<feature type="transmembrane region" description="Helical" evidence="5">
    <location>
        <begin position="209"/>
        <end position="229"/>
    </location>
</feature>
<evidence type="ECO:0000256" key="3">
    <source>
        <dbReference type="ARBA" id="ARBA00022989"/>
    </source>
</evidence>
<evidence type="ECO:0000313" key="7">
    <source>
        <dbReference type="EMBL" id="OAZ04419.1"/>
    </source>
</evidence>
<feature type="transmembrane region" description="Helical" evidence="5">
    <location>
        <begin position="99"/>
        <end position="121"/>
    </location>
</feature>
<dbReference type="GO" id="GO:0016020">
    <property type="term" value="C:membrane"/>
    <property type="evidence" value="ECO:0007669"/>
    <property type="project" value="UniProtKB-SubCell"/>
</dbReference>
<feature type="transmembrane region" description="Helical" evidence="5">
    <location>
        <begin position="301"/>
        <end position="321"/>
    </location>
</feature>
<feature type="transmembrane region" description="Helical" evidence="5">
    <location>
        <begin position="128"/>
        <end position="148"/>
    </location>
</feature>
<comment type="caution">
    <text evidence="7">The sequence shown here is derived from an EMBL/GenBank/DDBJ whole genome shotgun (WGS) entry which is preliminary data.</text>
</comment>
<dbReference type="InterPro" id="IPR011547">
    <property type="entry name" value="SLC26A/SulP_dom"/>
</dbReference>
<dbReference type="EMBL" id="JMTM01000035">
    <property type="protein sequence ID" value="OAZ04419.1"/>
    <property type="molecule type" value="Genomic_DNA"/>
</dbReference>
<dbReference type="OrthoDB" id="9769739at2"/>
<evidence type="ECO:0000313" key="8">
    <source>
        <dbReference type="Proteomes" id="UP000093807"/>
    </source>
</evidence>
<proteinExistence type="predicted"/>
<keyword evidence="4 5" id="KW-0472">Membrane</keyword>
<keyword evidence="3 5" id="KW-1133">Transmembrane helix</keyword>
<feature type="transmembrane region" description="Helical" evidence="5">
    <location>
        <begin position="341"/>
        <end position="371"/>
    </location>
</feature>
<dbReference type="InterPro" id="IPR036513">
    <property type="entry name" value="STAS_dom_sf"/>
</dbReference>
<feature type="transmembrane region" description="Helical" evidence="5">
    <location>
        <begin position="21"/>
        <end position="42"/>
    </location>
</feature>
<organism evidence="7 8">
    <name type="scientific">Flavobacterium succinicans</name>
    <dbReference type="NCBI Taxonomy" id="29536"/>
    <lineage>
        <taxon>Bacteria</taxon>
        <taxon>Pseudomonadati</taxon>
        <taxon>Bacteroidota</taxon>
        <taxon>Flavobacteriia</taxon>
        <taxon>Flavobacteriales</taxon>
        <taxon>Flavobacteriaceae</taxon>
        <taxon>Flavobacterium</taxon>
    </lineage>
</organism>
<gene>
    <name evidence="7" type="primary">bicA</name>
    <name evidence="7" type="ORF">FLB_14170</name>
</gene>
<keyword evidence="8" id="KW-1185">Reference proteome</keyword>
<dbReference type="PANTHER" id="PTHR11814">
    <property type="entry name" value="SULFATE TRANSPORTER"/>
    <property type="match status" value="1"/>
</dbReference>
<feature type="transmembrane region" description="Helical" evidence="5">
    <location>
        <begin position="48"/>
        <end position="69"/>
    </location>
</feature>
<evidence type="ECO:0000256" key="2">
    <source>
        <dbReference type="ARBA" id="ARBA00022692"/>
    </source>
</evidence>
<feature type="transmembrane region" description="Helical" evidence="5">
    <location>
        <begin position="185"/>
        <end position="202"/>
    </location>
</feature>
<dbReference type="InterPro" id="IPR001902">
    <property type="entry name" value="SLC26A/SulP_fam"/>
</dbReference>
<dbReference type="Gene3D" id="3.30.750.24">
    <property type="entry name" value="STAS domain"/>
    <property type="match status" value="1"/>
</dbReference>
<sequence>MSLKNKLNIPADGLAGLKENFKTDAISGFIVFLLALPLSLGIAKASEFPPIMGLLTAIIGGLVVSLMMGSKLTIKGPAAGLIVIVAGAVAEFGQGDPVLGWKLALGAMAVAGVIQILFGILKLGKLADFFPLSAIHGMLAAIGIIIIAKQFPVLLNDDPSLAKGKGPLELIANIPNFIMNLDPKATLIGIVSLTIMLGWPFIKNKTIKMIPAPLVVLLFAIPCELFMHFKETEPAYALVKIGSLVDNLHVNVSFDGFTQTGLFIKYVIMFALVGTIESLLTVKAIDLMDPFKRKSNMNQDLIAVGVGNTIAAIFGGLPMISEVARSSSNVNNGAKTRWANFFHGFFILIFVLLAAPILELIPNAALAAMLITVGIKLTHPREFIHTLNIGKEQLAIFLITIFFTLHEDLLVGIAAGILLKIFFHLIHGAPISSLFKATALVSSNGNEYLVEVEKSAIFSNFLGIKSRLDALPSAMNVTIDFTKTKLVDHSVMENLHHFENEYVAKGGKVTIIGLDNHITFSDHKLSSRMKGQK</sequence>
<feature type="transmembrane region" description="Helical" evidence="5">
    <location>
        <begin position="76"/>
        <end position="93"/>
    </location>
</feature>
<evidence type="ECO:0000259" key="6">
    <source>
        <dbReference type="Pfam" id="PF00916"/>
    </source>
</evidence>
<dbReference type="Proteomes" id="UP000093807">
    <property type="component" value="Unassembled WGS sequence"/>
</dbReference>
<dbReference type="Pfam" id="PF00916">
    <property type="entry name" value="Sulfate_transp"/>
    <property type="match status" value="1"/>
</dbReference>
<evidence type="ECO:0000256" key="5">
    <source>
        <dbReference type="SAM" id="Phobius"/>
    </source>
</evidence>
<dbReference type="RefSeq" id="WP_064715219.1">
    <property type="nucleotide sequence ID" value="NZ_JMTM01000035.1"/>
</dbReference>
<accession>A0A199XSV9</accession>
<dbReference type="AlphaFoldDB" id="A0A199XSV9"/>
<evidence type="ECO:0000256" key="4">
    <source>
        <dbReference type="ARBA" id="ARBA00023136"/>
    </source>
</evidence>
<name>A0A199XSV9_9FLAO</name>
<comment type="subcellular location">
    <subcellularLocation>
        <location evidence="1">Membrane</location>
        <topology evidence="1">Multi-pass membrane protein</topology>
    </subcellularLocation>
</comment>
<keyword evidence="2 5" id="KW-0812">Transmembrane</keyword>
<protein>
    <submittedName>
        <fullName evidence="7">Bicarbonate transporter BicA</fullName>
    </submittedName>
</protein>
<feature type="domain" description="SLC26A/SulP transporter" evidence="6">
    <location>
        <begin position="21"/>
        <end position="400"/>
    </location>
</feature>
<reference evidence="7 8" key="1">
    <citation type="submission" date="2016-06" db="EMBL/GenBank/DDBJ databases">
        <title>Draft genome sequence of Flavobacterium succinicans strain DD5b.</title>
        <authorList>
            <person name="Poehlein A."/>
            <person name="Daniel R."/>
            <person name="Simeonova D.D."/>
        </authorList>
    </citation>
    <scope>NUCLEOTIDE SEQUENCE [LARGE SCALE GENOMIC DNA]</scope>
    <source>
        <strain evidence="7 8">DD5b</strain>
    </source>
</reference>
<dbReference type="GO" id="GO:0055085">
    <property type="term" value="P:transmembrane transport"/>
    <property type="evidence" value="ECO:0007669"/>
    <property type="project" value="InterPro"/>
</dbReference>
<evidence type="ECO:0000256" key="1">
    <source>
        <dbReference type="ARBA" id="ARBA00004141"/>
    </source>
</evidence>